<reference evidence="1 2" key="1">
    <citation type="journal article" date="2023" name="Nucleic Acids Res.">
        <title>The hologenome of Daphnia magna reveals possible DNA methylation and microbiome-mediated evolution of the host genome.</title>
        <authorList>
            <person name="Chaturvedi A."/>
            <person name="Li X."/>
            <person name="Dhandapani V."/>
            <person name="Marshall H."/>
            <person name="Kissane S."/>
            <person name="Cuenca-Cambronero M."/>
            <person name="Asole G."/>
            <person name="Calvet F."/>
            <person name="Ruiz-Romero M."/>
            <person name="Marangio P."/>
            <person name="Guigo R."/>
            <person name="Rago D."/>
            <person name="Mirbahai L."/>
            <person name="Eastwood N."/>
            <person name="Colbourne J.K."/>
            <person name="Zhou J."/>
            <person name="Mallon E."/>
            <person name="Orsini L."/>
        </authorList>
    </citation>
    <scope>NUCLEOTIDE SEQUENCE [LARGE SCALE GENOMIC DNA]</scope>
    <source>
        <strain evidence="1">LRV0_1</strain>
    </source>
</reference>
<dbReference type="EMBL" id="JAOYFB010000004">
    <property type="protein sequence ID" value="KAK4014871.1"/>
    <property type="molecule type" value="Genomic_DNA"/>
</dbReference>
<evidence type="ECO:0000313" key="1">
    <source>
        <dbReference type="EMBL" id="KAK4014871.1"/>
    </source>
</evidence>
<gene>
    <name evidence="1" type="ORF">OUZ56_027381</name>
</gene>
<name>A0ABQ9ZPL2_9CRUS</name>
<proteinExistence type="predicted"/>
<organism evidence="1 2">
    <name type="scientific">Daphnia magna</name>
    <dbReference type="NCBI Taxonomy" id="35525"/>
    <lineage>
        <taxon>Eukaryota</taxon>
        <taxon>Metazoa</taxon>
        <taxon>Ecdysozoa</taxon>
        <taxon>Arthropoda</taxon>
        <taxon>Crustacea</taxon>
        <taxon>Branchiopoda</taxon>
        <taxon>Diplostraca</taxon>
        <taxon>Cladocera</taxon>
        <taxon>Anomopoda</taxon>
        <taxon>Daphniidae</taxon>
        <taxon>Daphnia</taxon>
    </lineage>
</organism>
<comment type="caution">
    <text evidence="1">The sequence shown here is derived from an EMBL/GenBank/DDBJ whole genome shotgun (WGS) entry which is preliminary data.</text>
</comment>
<keyword evidence="2" id="KW-1185">Reference proteome</keyword>
<protein>
    <submittedName>
        <fullName evidence="1">Uncharacterized protein</fullName>
    </submittedName>
</protein>
<accession>A0ABQ9ZPL2</accession>
<dbReference type="Proteomes" id="UP001234178">
    <property type="component" value="Unassembled WGS sequence"/>
</dbReference>
<sequence>MVPPLLPLSTSTVPRVNFIYIYANQPSMLRFRTTVTCPLVLERRHLGTWELGLRETRGSTCTPFSFIYEI</sequence>
<evidence type="ECO:0000313" key="2">
    <source>
        <dbReference type="Proteomes" id="UP001234178"/>
    </source>
</evidence>